<sequence>MRRAVEGLALALALAGGAVLLALIALVVSSVAGRELAEASRTLFGARVLGQVPGDYELLEAGAAFAIFAFLPICQLRGGHATVDVFTSRLPPAAQRWLAAFWEVTLAGAIVLITWRLWEGTAGKLPRGAWVETTFILQFPVWWAYAAAFAAACGASLVALWCAGARVADAAAGDPATGS</sequence>
<dbReference type="OrthoDB" id="6183232at2"/>
<evidence type="ECO:0000256" key="2">
    <source>
        <dbReference type="ARBA" id="ARBA00022448"/>
    </source>
</evidence>
<keyword evidence="4 7" id="KW-0812">Transmembrane</keyword>
<evidence type="ECO:0000259" key="8">
    <source>
        <dbReference type="Pfam" id="PF04290"/>
    </source>
</evidence>
<comment type="similarity">
    <text evidence="7">Belongs to the TRAP transporter small permease family.</text>
</comment>
<dbReference type="Proteomes" id="UP000238801">
    <property type="component" value="Unassembled WGS sequence"/>
</dbReference>
<keyword evidence="3" id="KW-1003">Cell membrane</keyword>
<evidence type="ECO:0000256" key="1">
    <source>
        <dbReference type="ARBA" id="ARBA00004651"/>
    </source>
</evidence>
<keyword evidence="2 7" id="KW-0813">Transport</keyword>
<comment type="subunit">
    <text evidence="7">The complex comprises the extracytoplasmic solute receptor protein and the two transmembrane proteins.</text>
</comment>
<evidence type="ECO:0000256" key="4">
    <source>
        <dbReference type="ARBA" id="ARBA00022692"/>
    </source>
</evidence>
<feature type="transmembrane region" description="Helical" evidence="7">
    <location>
        <begin position="97"/>
        <end position="118"/>
    </location>
</feature>
<protein>
    <recommendedName>
        <fullName evidence="7">TRAP transporter small permease protein</fullName>
    </recommendedName>
</protein>
<dbReference type="InterPro" id="IPR055348">
    <property type="entry name" value="DctQ"/>
</dbReference>
<keyword evidence="6 7" id="KW-0472">Membrane</keyword>
<feature type="domain" description="Tripartite ATP-independent periplasmic transporters DctQ component" evidence="8">
    <location>
        <begin position="51"/>
        <end position="163"/>
    </location>
</feature>
<evidence type="ECO:0000256" key="7">
    <source>
        <dbReference type="RuleBase" id="RU369079"/>
    </source>
</evidence>
<proteinExistence type="inferred from homology"/>
<dbReference type="GO" id="GO:0022857">
    <property type="term" value="F:transmembrane transporter activity"/>
    <property type="evidence" value="ECO:0007669"/>
    <property type="project" value="UniProtKB-UniRule"/>
</dbReference>
<feature type="transmembrane region" description="Helical" evidence="7">
    <location>
        <begin position="142"/>
        <end position="163"/>
    </location>
</feature>
<organism evidence="9 10">
    <name type="scientific">Hasllibacter halocynthiae</name>
    <dbReference type="NCBI Taxonomy" id="595589"/>
    <lineage>
        <taxon>Bacteria</taxon>
        <taxon>Pseudomonadati</taxon>
        <taxon>Pseudomonadota</taxon>
        <taxon>Alphaproteobacteria</taxon>
        <taxon>Rhodobacterales</taxon>
        <taxon>Roseobacteraceae</taxon>
        <taxon>Hasllibacter</taxon>
    </lineage>
</organism>
<feature type="transmembrane region" description="Helical" evidence="7">
    <location>
        <begin position="57"/>
        <end position="76"/>
    </location>
</feature>
<evidence type="ECO:0000313" key="10">
    <source>
        <dbReference type="Proteomes" id="UP000238801"/>
    </source>
</evidence>
<dbReference type="GO" id="GO:0005886">
    <property type="term" value="C:plasma membrane"/>
    <property type="evidence" value="ECO:0007669"/>
    <property type="project" value="UniProtKB-SubCell"/>
</dbReference>
<keyword evidence="7" id="KW-0997">Cell inner membrane</keyword>
<keyword evidence="5 7" id="KW-1133">Transmembrane helix</keyword>
<comment type="subcellular location">
    <subcellularLocation>
        <location evidence="7">Cell inner membrane</location>
        <topology evidence="7">Multi-pass membrane protein</topology>
    </subcellularLocation>
    <subcellularLocation>
        <location evidence="1">Cell membrane</location>
        <topology evidence="1">Multi-pass membrane protein</topology>
    </subcellularLocation>
</comment>
<comment type="caution">
    <text evidence="9">The sequence shown here is derived from an EMBL/GenBank/DDBJ whole genome shotgun (WGS) entry which is preliminary data.</text>
</comment>
<comment type="caution">
    <text evidence="7">Lacks conserved residue(s) required for the propagation of feature annotation.</text>
</comment>
<dbReference type="Pfam" id="PF04290">
    <property type="entry name" value="DctQ"/>
    <property type="match status" value="1"/>
</dbReference>
<evidence type="ECO:0000256" key="6">
    <source>
        <dbReference type="ARBA" id="ARBA00023136"/>
    </source>
</evidence>
<evidence type="ECO:0000256" key="5">
    <source>
        <dbReference type="ARBA" id="ARBA00022989"/>
    </source>
</evidence>
<name>A0A2T0X339_9RHOB</name>
<keyword evidence="10" id="KW-1185">Reference proteome</keyword>
<dbReference type="AlphaFoldDB" id="A0A2T0X339"/>
<evidence type="ECO:0000313" key="9">
    <source>
        <dbReference type="EMBL" id="PRY93315.1"/>
    </source>
</evidence>
<comment type="function">
    <text evidence="7">Part of the tripartite ATP-independent periplasmic (TRAP) transport system.</text>
</comment>
<accession>A0A2T0X339</accession>
<evidence type="ECO:0000256" key="3">
    <source>
        <dbReference type="ARBA" id="ARBA00022475"/>
    </source>
</evidence>
<reference evidence="9 10" key="1">
    <citation type="submission" date="2018-03" db="EMBL/GenBank/DDBJ databases">
        <title>Genomic Encyclopedia of Archaeal and Bacterial Type Strains, Phase II (KMG-II): from individual species to whole genera.</title>
        <authorList>
            <person name="Goeker M."/>
        </authorList>
    </citation>
    <scope>NUCLEOTIDE SEQUENCE [LARGE SCALE GENOMIC DNA]</scope>
    <source>
        <strain evidence="9 10">DSM 29318</strain>
    </source>
</reference>
<gene>
    <name evidence="9" type="ORF">BCF33_2182</name>
</gene>
<dbReference type="RefSeq" id="WP_106160918.1">
    <property type="nucleotide sequence ID" value="NZ_PVTT01000002.1"/>
</dbReference>
<dbReference type="EMBL" id="PVTT01000002">
    <property type="protein sequence ID" value="PRY93315.1"/>
    <property type="molecule type" value="Genomic_DNA"/>
</dbReference>